<comment type="caution">
    <text evidence="2">The sequence shown here is derived from an EMBL/GenBank/DDBJ whole genome shotgun (WGS) entry which is preliminary data.</text>
</comment>
<reference evidence="3" key="1">
    <citation type="journal article" date="2020" name="MBio">
        <title>Horizontal gene transfer to a defensive symbiont with a reduced genome amongst a multipartite beetle microbiome.</title>
        <authorList>
            <person name="Waterworth S.C."/>
            <person name="Florez L.V."/>
            <person name="Rees E.R."/>
            <person name="Hertweck C."/>
            <person name="Kaltenpoth M."/>
            <person name="Kwan J.C."/>
        </authorList>
    </citation>
    <scope>NUCLEOTIDE SEQUENCE [LARGE SCALE GENOMIC DNA]</scope>
</reference>
<evidence type="ECO:0000313" key="3">
    <source>
        <dbReference type="Proteomes" id="UP000462435"/>
    </source>
</evidence>
<keyword evidence="1" id="KW-0472">Membrane</keyword>
<gene>
    <name evidence="2" type="ORF">GAK35_02643</name>
</gene>
<evidence type="ECO:0000313" key="2">
    <source>
        <dbReference type="EMBL" id="KAF1042596.1"/>
    </source>
</evidence>
<dbReference type="AlphaFoldDB" id="A0A7V8FVS0"/>
<evidence type="ECO:0000256" key="1">
    <source>
        <dbReference type="SAM" id="Phobius"/>
    </source>
</evidence>
<organism evidence="2 3">
    <name type="scientific">Herbaspirillum frisingense</name>
    <dbReference type="NCBI Taxonomy" id="92645"/>
    <lineage>
        <taxon>Bacteria</taxon>
        <taxon>Pseudomonadati</taxon>
        <taxon>Pseudomonadota</taxon>
        <taxon>Betaproteobacteria</taxon>
        <taxon>Burkholderiales</taxon>
        <taxon>Oxalobacteraceae</taxon>
        <taxon>Herbaspirillum</taxon>
    </lineage>
</organism>
<dbReference type="Proteomes" id="UP000462435">
    <property type="component" value="Unassembled WGS sequence"/>
</dbReference>
<name>A0A7V8FVS0_9BURK</name>
<sequence length="69" mass="7492">MLIAILGWLILVGLGLYCIVAGFMAFFVASIFSEGVKWVFLVFIVAGIALLAIAYWQCPFSISFGREGA</sequence>
<keyword evidence="1" id="KW-1133">Transmembrane helix</keyword>
<proteinExistence type="predicted"/>
<accession>A0A7V8FVS0</accession>
<keyword evidence="1" id="KW-0812">Transmembrane</keyword>
<feature type="transmembrane region" description="Helical" evidence="1">
    <location>
        <begin position="38"/>
        <end position="56"/>
    </location>
</feature>
<protein>
    <submittedName>
        <fullName evidence="2">Uncharacterized protein</fullName>
    </submittedName>
</protein>
<dbReference type="EMBL" id="WNDX01000079">
    <property type="protein sequence ID" value="KAF1042596.1"/>
    <property type="molecule type" value="Genomic_DNA"/>
</dbReference>
<feature type="transmembrane region" description="Helical" evidence="1">
    <location>
        <begin position="7"/>
        <end position="32"/>
    </location>
</feature>